<dbReference type="FunFam" id="3.90.1010.10:FF:000002">
    <property type="entry name" value="Iron-sulfur cluster assembly scaffold protein NifU"/>
    <property type="match status" value="1"/>
</dbReference>
<feature type="non-terminal residue" evidence="2">
    <location>
        <position position="1"/>
    </location>
</feature>
<dbReference type="GO" id="GO:0005506">
    <property type="term" value="F:iron ion binding"/>
    <property type="evidence" value="ECO:0007669"/>
    <property type="project" value="InterPro"/>
</dbReference>
<dbReference type="AlphaFoldDB" id="A0A381T4N8"/>
<dbReference type="InterPro" id="IPR002871">
    <property type="entry name" value="NIF_FeS_clus_asmbl_NifU_N"/>
</dbReference>
<sequence length="156" mass="16850">VAGLEDLYREIILDHYRNPRNRGELETPPAKVAEGFNPLCGDEIQVYLMVTDGVISDIRIGGQGCSISQSSASMMTTAVVGLTPGEAREVLRSFKEMMSIHEHGLDGEVGPSDQRPGPSGLGDLEALRGVVKFPVRIKCATLGWNTLDQALEQIDA</sequence>
<evidence type="ECO:0000313" key="2">
    <source>
        <dbReference type="EMBL" id="SVA10538.1"/>
    </source>
</evidence>
<organism evidence="2">
    <name type="scientific">marine metagenome</name>
    <dbReference type="NCBI Taxonomy" id="408172"/>
    <lineage>
        <taxon>unclassified sequences</taxon>
        <taxon>metagenomes</taxon>
        <taxon>ecological metagenomes</taxon>
    </lineage>
</organism>
<dbReference type="NCBIfam" id="TIGR01994">
    <property type="entry name" value="SUF_scaf_2"/>
    <property type="match status" value="1"/>
</dbReference>
<evidence type="ECO:0000259" key="1">
    <source>
        <dbReference type="Pfam" id="PF01592"/>
    </source>
</evidence>
<dbReference type="EMBL" id="UINC01003943">
    <property type="protein sequence ID" value="SVA10538.1"/>
    <property type="molecule type" value="Genomic_DNA"/>
</dbReference>
<protein>
    <recommendedName>
        <fullName evidence="1">NIF system FeS cluster assembly NifU N-terminal domain-containing protein</fullName>
    </recommendedName>
</protein>
<dbReference type="PANTHER" id="PTHR10093">
    <property type="entry name" value="IRON-SULFUR CLUSTER ASSEMBLY ENZYME NIFU HOMOLOG"/>
    <property type="match status" value="1"/>
</dbReference>
<dbReference type="SUPFAM" id="SSF82649">
    <property type="entry name" value="SufE/NifU"/>
    <property type="match status" value="1"/>
</dbReference>
<feature type="domain" description="NIF system FeS cluster assembly NifU N-terminal" evidence="1">
    <location>
        <begin position="8"/>
        <end position="99"/>
    </location>
</feature>
<accession>A0A381T4N8</accession>
<reference evidence="2" key="1">
    <citation type="submission" date="2018-05" db="EMBL/GenBank/DDBJ databases">
        <authorList>
            <person name="Lanie J.A."/>
            <person name="Ng W.-L."/>
            <person name="Kazmierczak K.M."/>
            <person name="Andrzejewski T.M."/>
            <person name="Davidsen T.M."/>
            <person name="Wayne K.J."/>
            <person name="Tettelin H."/>
            <person name="Glass J.I."/>
            <person name="Rusch D."/>
            <person name="Podicherti R."/>
            <person name="Tsui H.-C.T."/>
            <person name="Winkler M.E."/>
        </authorList>
    </citation>
    <scope>NUCLEOTIDE SEQUENCE</scope>
</reference>
<dbReference type="GO" id="GO:0016226">
    <property type="term" value="P:iron-sulfur cluster assembly"/>
    <property type="evidence" value="ECO:0007669"/>
    <property type="project" value="InterPro"/>
</dbReference>
<name>A0A381T4N8_9ZZZZ</name>
<gene>
    <name evidence="2" type="ORF">METZ01_LOCUS63392</name>
</gene>
<proteinExistence type="predicted"/>
<dbReference type="GO" id="GO:0051536">
    <property type="term" value="F:iron-sulfur cluster binding"/>
    <property type="evidence" value="ECO:0007669"/>
    <property type="project" value="InterPro"/>
</dbReference>
<dbReference type="Gene3D" id="3.90.1010.10">
    <property type="match status" value="1"/>
</dbReference>
<dbReference type="CDD" id="cd06664">
    <property type="entry name" value="IscU_like"/>
    <property type="match status" value="1"/>
</dbReference>
<dbReference type="Pfam" id="PF01592">
    <property type="entry name" value="NifU_N"/>
    <property type="match status" value="1"/>
</dbReference>